<dbReference type="Proteomes" id="UP000054498">
    <property type="component" value="Unassembled WGS sequence"/>
</dbReference>
<name>A0A0D2LZ26_9CHLO</name>
<dbReference type="EMBL" id="KK102918">
    <property type="protein sequence ID" value="KIY96624.1"/>
    <property type="molecule type" value="Genomic_DNA"/>
</dbReference>
<dbReference type="PANTHER" id="PTHR35754">
    <property type="entry name" value="ATP SYNTHASE SUBUNIT B"/>
    <property type="match status" value="1"/>
</dbReference>
<evidence type="ECO:0000313" key="2">
    <source>
        <dbReference type="EMBL" id="KIY96624.1"/>
    </source>
</evidence>
<feature type="region of interest" description="Disordered" evidence="1">
    <location>
        <begin position="76"/>
        <end position="128"/>
    </location>
</feature>
<feature type="compositionally biased region" description="Low complexity" evidence="1">
    <location>
        <begin position="82"/>
        <end position="100"/>
    </location>
</feature>
<protein>
    <submittedName>
        <fullName evidence="2">Uncharacterized protein</fullName>
    </submittedName>
</protein>
<accession>A0A0D2LZ26</accession>
<evidence type="ECO:0000256" key="1">
    <source>
        <dbReference type="SAM" id="MobiDB-lite"/>
    </source>
</evidence>
<gene>
    <name evidence="2" type="ORF">MNEG_11338</name>
</gene>
<evidence type="ECO:0000313" key="3">
    <source>
        <dbReference type="Proteomes" id="UP000054498"/>
    </source>
</evidence>
<dbReference type="KEGG" id="mng:MNEG_11338"/>
<sequence>MAPQMDEDNEAMSGRGALLPGHRFPAAAVLEAVLRRRGLWDERIEAELLSGYRYWELERRVCCAMARHDLAAAWRQRRQHDQGTQEQSHQQQQQQQQPQQAEEERKRQGAPCKPGTLKDPGKQATCSPAPALATAAPVPLDPGFTWPDALAAHEAKSFDYRLLHLLLHRLAGTEYDEALLAFMAADERLVDIGDDLTDYEDDVIANSFNVYRALLHLHGPDTAALLLAERISALEAERARLLTRLPQRQRELVVARQEAAVEGQGSDKWVFPRPVLAEGAFRERERTHELEQRHRLGSGPV</sequence>
<organism evidence="2 3">
    <name type="scientific">Monoraphidium neglectum</name>
    <dbReference type="NCBI Taxonomy" id="145388"/>
    <lineage>
        <taxon>Eukaryota</taxon>
        <taxon>Viridiplantae</taxon>
        <taxon>Chlorophyta</taxon>
        <taxon>core chlorophytes</taxon>
        <taxon>Chlorophyceae</taxon>
        <taxon>CS clade</taxon>
        <taxon>Sphaeropleales</taxon>
        <taxon>Selenastraceae</taxon>
        <taxon>Monoraphidium</taxon>
    </lineage>
</organism>
<reference evidence="2 3" key="1">
    <citation type="journal article" date="2013" name="BMC Genomics">
        <title>Reconstruction of the lipid metabolism for the microalga Monoraphidium neglectum from its genome sequence reveals characteristics suitable for biofuel production.</title>
        <authorList>
            <person name="Bogen C."/>
            <person name="Al-Dilaimi A."/>
            <person name="Albersmeier A."/>
            <person name="Wichmann J."/>
            <person name="Grundmann M."/>
            <person name="Rupp O."/>
            <person name="Lauersen K.J."/>
            <person name="Blifernez-Klassen O."/>
            <person name="Kalinowski J."/>
            <person name="Goesmann A."/>
            <person name="Mussgnug J.H."/>
            <person name="Kruse O."/>
        </authorList>
    </citation>
    <scope>NUCLEOTIDE SEQUENCE [LARGE SCALE GENOMIC DNA]</scope>
    <source>
        <strain evidence="2 3">SAG 48.87</strain>
    </source>
</reference>
<dbReference type="OrthoDB" id="511315at2759"/>
<keyword evidence="3" id="KW-1185">Reference proteome</keyword>
<dbReference type="STRING" id="145388.A0A0D2LZ26"/>
<dbReference type="PANTHER" id="PTHR35754:SF2">
    <property type="entry name" value="ATP SYNTHASE SUBUNIT B"/>
    <property type="match status" value="1"/>
</dbReference>
<proteinExistence type="predicted"/>
<dbReference type="RefSeq" id="XP_013895644.1">
    <property type="nucleotide sequence ID" value="XM_014040190.1"/>
</dbReference>
<dbReference type="GeneID" id="25728590"/>
<dbReference type="AlphaFoldDB" id="A0A0D2LZ26"/>